<proteinExistence type="predicted"/>
<feature type="region of interest" description="Disordered" evidence="1">
    <location>
        <begin position="1"/>
        <end position="34"/>
    </location>
</feature>
<comment type="caution">
    <text evidence="2">The sequence shown here is derived from an EMBL/GenBank/DDBJ whole genome shotgun (WGS) entry which is preliminary data.</text>
</comment>
<feature type="compositionally biased region" description="Basic and acidic residues" evidence="1">
    <location>
        <begin position="16"/>
        <end position="30"/>
    </location>
</feature>
<feature type="compositionally biased region" description="Basic and acidic residues" evidence="1">
    <location>
        <begin position="56"/>
        <end position="69"/>
    </location>
</feature>
<reference evidence="2 3" key="1">
    <citation type="submission" date="2023-01" db="EMBL/GenBank/DDBJ databases">
        <title>Analysis of 21 Apiospora genomes using comparative genomics revels a genus with tremendous synthesis potential of carbohydrate active enzymes and secondary metabolites.</title>
        <authorList>
            <person name="Sorensen T."/>
        </authorList>
    </citation>
    <scope>NUCLEOTIDE SEQUENCE [LARGE SCALE GENOMIC DNA]</scope>
    <source>
        <strain evidence="2 3">CBS 135458</strain>
    </source>
</reference>
<accession>A0ABR1U6Z9</accession>
<feature type="region of interest" description="Disordered" evidence="1">
    <location>
        <begin position="46"/>
        <end position="77"/>
    </location>
</feature>
<dbReference type="EMBL" id="JAQQWL010000010">
    <property type="protein sequence ID" value="KAK8054487.1"/>
    <property type="molecule type" value="Genomic_DNA"/>
</dbReference>
<organism evidence="2 3">
    <name type="scientific">Apiospora phragmitis</name>
    <dbReference type="NCBI Taxonomy" id="2905665"/>
    <lineage>
        <taxon>Eukaryota</taxon>
        <taxon>Fungi</taxon>
        <taxon>Dikarya</taxon>
        <taxon>Ascomycota</taxon>
        <taxon>Pezizomycotina</taxon>
        <taxon>Sordariomycetes</taxon>
        <taxon>Xylariomycetidae</taxon>
        <taxon>Amphisphaeriales</taxon>
        <taxon>Apiosporaceae</taxon>
        <taxon>Apiospora</taxon>
    </lineage>
</organism>
<gene>
    <name evidence="2" type="ORF">PG994_009554</name>
</gene>
<keyword evidence="3" id="KW-1185">Reference proteome</keyword>
<name>A0ABR1U6Z9_9PEZI</name>
<evidence type="ECO:0000256" key="1">
    <source>
        <dbReference type="SAM" id="MobiDB-lite"/>
    </source>
</evidence>
<protein>
    <submittedName>
        <fullName evidence="2">Uncharacterized protein</fullName>
    </submittedName>
</protein>
<evidence type="ECO:0000313" key="2">
    <source>
        <dbReference type="EMBL" id="KAK8054487.1"/>
    </source>
</evidence>
<sequence length="102" mass="11687">MERQRVTGDACVVEKGGAESRRNKTDRLTSDDGNLQRKQWYPRDECVGPHLVPESATHRERARKPDTPDGHPWQLGIPIQTNLPSWLEDSGRQCKEVKKVKQ</sequence>
<dbReference type="Proteomes" id="UP001480595">
    <property type="component" value="Unassembled WGS sequence"/>
</dbReference>
<dbReference type="GeneID" id="92094026"/>
<dbReference type="RefSeq" id="XP_066713133.1">
    <property type="nucleotide sequence ID" value="XM_066860963.1"/>
</dbReference>
<evidence type="ECO:0000313" key="3">
    <source>
        <dbReference type="Proteomes" id="UP001480595"/>
    </source>
</evidence>